<evidence type="ECO:0000256" key="1">
    <source>
        <dbReference type="SAM" id="Phobius"/>
    </source>
</evidence>
<accession>A0A7J6G169</accession>
<proteinExistence type="predicted"/>
<organism evidence="2 3">
    <name type="scientific">Cannabis sativa</name>
    <name type="common">Hemp</name>
    <name type="synonym">Marijuana</name>
    <dbReference type="NCBI Taxonomy" id="3483"/>
    <lineage>
        <taxon>Eukaryota</taxon>
        <taxon>Viridiplantae</taxon>
        <taxon>Streptophyta</taxon>
        <taxon>Embryophyta</taxon>
        <taxon>Tracheophyta</taxon>
        <taxon>Spermatophyta</taxon>
        <taxon>Magnoliopsida</taxon>
        <taxon>eudicotyledons</taxon>
        <taxon>Gunneridae</taxon>
        <taxon>Pentapetalae</taxon>
        <taxon>rosids</taxon>
        <taxon>fabids</taxon>
        <taxon>Rosales</taxon>
        <taxon>Cannabaceae</taxon>
        <taxon>Cannabis</taxon>
    </lineage>
</organism>
<evidence type="ECO:0000313" key="2">
    <source>
        <dbReference type="EMBL" id="KAF4376696.1"/>
    </source>
</evidence>
<sequence length="116" mass="12623">MKAFEIEIFATMETDQRDGFCLTLPLNYVFDGVEVINWSGIPSAMSIAALFHQAKVVVVASYASITVFGYLMLGSGVQSQITLDLPIEKLSSKIAIYTTLVNPIAKYALIVTVLVS</sequence>
<keyword evidence="1" id="KW-1133">Transmembrane helix</keyword>
<protein>
    <submittedName>
        <fullName evidence="2">Uncharacterized protein</fullName>
    </submittedName>
</protein>
<dbReference type="AlphaFoldDB" id="A0A7J6G169"/>
<dbReference type="Proteomes" id="UP000525078">
    <property type="component" value="Unassembled WGS sequence"/>
</dbReference>
<comment type="caution">
    <text evidence="2">The sequence shown here is derived from an EMBL/GenBank/DDBJ whole genome shotgun (WGS) entry which is preliminary data.</text>
</comment>
<feature type="transmembrane region" description="Helical" evidence="1">
    <location>
        <begin position="54"/>
        <end position="73"/>
    </location>
</feature>
<name>A0A7J6G169_CANSA</name>
<gene>
    <name evidence="2" type="ORF">F8388_025567</name>
</gene>
<reference evidence="2 3" key="1">
    <citation type="journal article" date="2020" name="bioRxiv">
        <title>Sequence and annotation of 42 cannabis genomes reveals extensive copy number variation in cannabinoid synthesis and pathogen resistance genes.</title>
        <authorList>
            <person name="Mckernan K.J."/>
            <person name="Helbert Y."/>
            <person name="Kane L.T."/>
            <person name="Ebling H."/>
            <person name="Zhang L."/>
            <person name="Liu B."/>
            <person name="Eaton Z."/>
            <person name="Mclaughlin S."/>
            <person name="Kingan S."/>
            <person name="Baybayan P."/>
            <person name="Concepcion G."/>
            <person name="Jordan M."/>
            <person name="Riva A."/>
            <person name="Barbazuk W."/>
            <person name="Harkins T."/>
        </authorList>
    </citation>
    <scope>NUCLEOTIDE SEQUENCE [LARGE SCALE GENOMIC DNA]</scope>
    <source>
        <strain evidence="3">cv. Jamaican Lion 4</strain>
        <tissue evidence="2">Leaf</tissue>
    </source>
</reference>
<keyword evidence="1" id="KW-0812">Transmembrane</keyword>
<feature type="transmembrane region" description="Helical" evidence="1">
    <location>
        <begin position="94"/>
        <end position="115"/>
    </location>
</feature>
<dbReference type="EMBL" id="JAATIP010000084">
    <property type="protein sequence ID" value="KAF4376696.1"/>
    <property type="molecule type" value="Genomic_DNA"/>
</dbReference>
<keyword evidence="1" id="KW-0472">Membrane</keyword>
<evidence type="ECO:0000313" key="3">
    <source>
        <dbReference type="Proteomes" id="UP000525078"/>
    </source>
</evidence>